<comment type="caution">
    <text evidence="1">The sequence shown here is derived from an EMBL/GenBank/DDBJ whole genome shotgun (WGS) entry which is preliminary data.</text>
</comment>
<reference evidence="1 2" key="1">
    <citation type="journal article" date="2020" name="Nat. Commun.">
        <title>Genome of Tripterygium wilfordii and identification of cytochrome P450 involved in triptolide biosynthesis.</title>
        <authorList>
            <person name="Tu L."/>
            <person name="Su P."/>
            <person name="Zhang Z."/>
            <person name="Gao L."/>
            <person name="Wang J."/>
            <person name="Hu T."/>
            <person name="Zhou J."/>
            <person name="Zhang Y."/>
            <person name="Zhao Y."/>
            <person name="Liu Y."/>
            <person name="Song Y."/>
            <person name="Tong Y."/>
            <person name="Lu Y."/>
            <person name="Yang J."/>
            <person name="Xu C."/>
            <person name="Jia M."/>
            <person name="Peters R.J."/>
            <person name="Huang L."/>
            <person name="Gao W."/>
        </authorList>
    </citation>
    <scope>NUCLEOTIDE SEQUENCE [LARGE SCALE GENOMIC DNA]</scope>
    <source>
        <strain evidence="2">cv. XIE 37</strain>
        <tissue evidence="1">Leaf</tissue>
    </source>
</reference>
<evidence type="ECO:0000313" key="1">
    <source>
        <dbReference type="EMBL" id="KAF5726516.1"/>
    </source>
</evidence>
<organism evidence="1 2">
    <name type="scientific">Tripterygium wilfordii</name>
    <name type="common">Thunder God vine</name>
    <dbReference type="NCBI Taxonomy" id="458696"/>
    <lineage>
        <taxon>Eukaryota</taxon>
        <taxon>Viridiplantae</taxon>
        <taxon>Streptophyta</taxon>
        <taxon>Embryophyta</taxon>
        <taxon>Tracheophyta</taxon>
        <taxon>Spermatophyta</taxon>
        <taxon>Magnoliopsida</taxon>
        <taxon>eudicotyledons</taxon>
        <taxon>Gunneridae</taxon>
        <taxon>Pentapetalae</taxon>
        <taxon>rosids</taxon>
        <taxon>fabids</taxon>
        <taxon>Celastrales</taxon>
        <taxon>Celastraceae</taxon>
        <taxon>Tripterygium</taxon>
    </lineage>
</organism>
<keyword evidence="2" id="KW-1185">Reference proteome</keyword>
<proteinExistence type="predicted"/>
<evidence type="ECO:0000313" key="2">
    <source>
        <dbReference type="Proteomes" id="UP000593562"/>
    </source>
</evidence>
<accession>A0A7J7BY91</accession>
<sequence>MEKRGASLCQAMSSSMANDARIRLLSQSDHSGLEIVREDGSSPVSDVDNLCLTEVSKDPLPPCGVISLEVGKIKAGHVVVSKNLILGFGNISTWNLTQ</sequence>
<gene>
    <name evidence="1" type="ORF">HS088_TW22G00194</name>
</gene>
<name>A0A7J7BY91_TRIWF</name>
<protein>
    <submittedName>
        <fullName evidence="1">Uncharacterized protein</fullName>
    </submittedName>
</protein>
<dbReference type="Proteomes" id="UP000593562">
    <property type="component" value="Unassembled WGS sequence"/>
</dbReference>
<dbReference type="AlphaFoldDB" id="A0A7J7BY91"/>
<dbReference type="EMBL" id="JAAARO010000022">
    <property type="protein sequence ID" value="KAF5726516.1"/>
    <property type="molecule type" value="Genomic_DNA"/>
</dbReference>
<dbReference type="InParanoid" id="A0A7J7BY91"/>